<keyword evidence="1" id="KW-0805">Transcription regulation</keyword>
<dbReference type="SUPFAM" id="SSF46785">
    <property type="entry name" value="Winged helix' DNA-binding domain"/>
    <property type="match status" value="1"/>
</dbReference>
<proteinExistence type="predicted"/>
<dbReference type="GO" id="GO:0003700">
    <property type="term" value="F:DNA-binding transcription factor activity"/>
    <property type="evidence" value="ECO:0007669"/>
    <property type="project" value="InterPro"/>
</dbReference>
<dbReference type="AlphaFoldDB" id="I4C5T3"/>
<dbReference type="Pfam" id="PF00392">
    <property type="entry name" value="GntR"/>
    <property type="match status" value="1"/>
</dbReference>
<dbReference type="PANTHER" id="PTHR43537">
    <property type="entry name" value="TRANSCRIPTIONAL REGULATOR, GNTR FAMILY"/>
    <property type="match status" value="1"/>
</dbReference>
<dbReference type="Gene3D" id="1.10.10.10">
    <property type="entry name" value="Winged helix-like DNA-binding domain superfamily/Winged helix DNA-binding domain"/>
    <property type="match status" value="1"/>
</dbReference>
<evidence type="ECO:0000256" key="1">
    <source>
        <dbReference type="ARBA" id="ARBA00023015"/>
    </source>
</evidence>
<organism evidence="5 6">
    <name type="scientific">Desulfomonile tiedjei (strain ATCC 49306 / DSM 6799 / DCB-1)</name>
    <dbReference type="NCBI Taxonomy" id="706587"/>
    <lineage>
        <taxon>Bacteria</taxon>
        <taxon>Pseudomonadati</taxon>
        <taxon>Thermodesulfobacteriota</taxon>
        <taxon>Desulfomonilia</taxon>
        <taxon>Desulfomonilales</taxon>
        <taxon>Desulfomonilaceae</taxon>
        <taxon>Desulfomonile</taxon>
    </lineage>
</organism>
<dbReference type="InterPro" id="IPR036388">
    <property type="entry name" value="WH-like_DNA-bd_sf"/>
</dbReference>
<dbReference type="PROSITE" id="PS50949">
    <property type="entry name" value="HTH_GNTR"/>
    <property type="match status" value="1"/>
</dbReference>
<feature type="domain" description="HTH gntR-type" evidence="4">
    <location>
        <begin position="19"/>
        <end position="87"/>
    </location>
</feature>
<evidence type="ECO:0000313" key="5">
    <source>
        <dbReference type="EMBL" id="AFM24924.1"/>
    </source>
</evidence>
<dbReference type="GO" id="GO:0003677">
    <property type="term" value="F:DNA binding"/>
    <property type="evidence" value="ECO:0007669"/>
    <property type="project" value="UniProtKB-KW"/>
</dbReference>
<dbReference type="RefSeq" id="WP_014810067.1">
    <property type="nucleotide sequence ID" value="NC_018025.1"/>
</dbReference>
<evidence type="ECO:0000259" key="4">
    <source>
        <dbReference type="PROSITE" id="PS50949"/>
    </source>
</evidence>
<dbReference type="InterPro" id="IPR036390">
    <property type="entry name" value="WH_DNA-bd_sf"/>
</dbReference>
<dbReference type="CDD" id="cd07377">
    <property type="entry name" value="WHTH_GntR"/>
    <property type="match status" value="1"/>
</dbReference>
<dbReference type="OrthoDB" id="5343675at2"/>
<keyword evidence="3" id="KW-0804">Transcription</keyword>
<name>I4C5T3_DESTA</name>
<evidence type="ECO:0000256" key="2">
    <source>
        <dbReference type="ARBA" id="ARBA00023125"/>
    </source>
</evidence>
<evidence type="ECO:0000313" key="6">
    <source>
        <dbReference type="Proteomes" id="UP000006055"/>
    </source>
</evidence>
<dbReference type="Proteomes" id="UP000006055">
    <property type="component" value="Chromosome"/>
</dbReference>
<keyword evidence="2" id="KW-0238">DNA-binding</keyword>
<keyword evidence="6" id="KW-1185">Reference proteome</keyword>
<dbReference type="EMBL" id="CP003360">
    <property type="protein sequence ID" value="AFM24924.1"/>
    <property type="molecule type" value="Genomic_DNA"/>
</dbReference>
<reference evidence="6" key="1">
    <citation type="submission" date="2012-06" db="EMBL/GenBank/DDBJ databases">
        <title>Complete sequence of chromosome of Desulfomonile tiedjei DSM 6799.</title>
        <authorList>
            <person name="Lucas S."/>
            <person name="Copeland A."/>
            <person name="Lapidus A."/>
            <person name="Glavina del Rio T."/>
            <person name="Dalin E."/>
            <person name="Tice H."/>
            <person name="Bruce D."/>
            <person name="Goodwin L."/>
            <person name="Pitluck S."/>
            <person name="Peters L."/>
            <person name="Ovchinnikova G."/>
            <person name="Zeytun A."/>
            <person name="Lu M."/>
            <person name="Kyrpides N."/>
            <person name="Mavromatis K."/>
            <person name="Ivanova N."/>
            <person name="Brettin T."/>
            <person name="Detter J.C."/>
            <person name="Han C."/>
            <person name="Larimer F."/>
            <person name="Land M."/>
            <person name="Hauser L."/>
            <person name="Markowitz V."/>
            <person name="Cheng J.-F."/>
            <person name="Hugenholtz P."/>
            <person name="Woyke T."/>
            <person name="Wu D."/>
            <person name="Spring S."/>
            <person name="Schroeder M."/>
            <person name="Brambilla E."/>
            <person name="Klenk H.-P."/>
            <person name="Eisen J.A."/>
        </authorList>
    </citation>
    <scope>NUCLEOTIDE SEQUENCE [LARGE SCALE GENOMIC DNA]</scope>
    <source>
        <strain evidence="6">ATCC 49306 / DSM 6799 / DCB-1</strain>
    </source>
</reference>
<dbReference type="Pfam" id="PF07729">
    <property type="entry name" value="FCD"/>
    <property type="match status" value="1"/>
</dbReference>
<dbReference type="InterPro" id="IPR008920">
    <property type="entry name" value="TF_FadR/GntR_C"/>
</dbReference>
<dbReference type="SMART" id="SM00895">
    <property type="entry name" value="FCD"/>
    <property type="match status" value="1"/>
</dbReference>
<dbReference type="InterPro" id="IPR011711">
    <property type="entry name" value="GntR_C"/>
</dbReference>
<accession>I4C5T3</accession>
<protein>
    <submittedName>
        <fullName evidence="5">Transcriptional regulator</fullName>
    </submittedName>
</protein>
<dbReference type="HOGENOM" id="CLU_017584_9_5_7"/>
<dbReference type="InterPro" id="IPR000524">
    <property type="entry name" value="Tscrpt_reg_HTH_GntR"/>
</dbReference>
<evidence type="ECO:0000256" key="3">
    <source>
        <dbReference type="ARBA" id="ARBA00023163"/>
    </source>
</evidence>
<dbReference type="SUPFAM" id="SSF48008">
    <property type="entry name" value="GntR ligand-binding domain-like"/>
    <property type="match status" value="1"/>
</dbReference>
<dbReference type="PRINTS" id="PR00035">
    <property type="entry name" value="HTHGNTR"/>
</dbReference>
<dbReference type="STRING" id="706587.Desti_2233"/>
<gene>
    <name evidence="5" type="ordered locus">Desti_2233</name>
</gene>
<dbReference type="SMART" id="SM00345">
    <property type="entry name" value="HTH_GNTR"/>
    <property type="match status" value="1"/>
</dbReference>
<dbReference type="KEGG" id="dti:Desti_2233"/>
<dbReference type="Gene3D" id="1.20.120.530">
    <property type="entry name" value="GntR ligand-binding domain-like"/>
    <property type="match status" value="1"/>
</dbReference>
<dbReference type="PANTHER" id="PTHR43537:SF5">
    <property type="entry name" value="UXU OPERON TRANSCRIPTIONAL REGULATOR"/>
    <property type="match status" value="1"/>
</dbReference>
<dbReference type="eggNOG" id="COG2186">
    <property type="taxonomic scope" value="Bacteria"/>
</dbReference>
<sequence>MNAKRKAPAEPVFEPIRLERISHKVASQLKKAIGAGVFRVGDRLPSERELAEQMGVSRPSVREAIQQLEIQGFVDIVHGGGSLVKNIAEQEIQQPMELVLGDDKQRVLELAEIRAYMESLAARKAAENRTEEELKRIRYYLKEMQRDFEKGQIRYEVDFKFHTEITAASHNMIFLHLMSSIYRLMNFSIKVHREQMFLSKDSQKKILDHHMAIFKGIQKKDPEAAEAAMKEHLLFVIEEFRRWSASQ</sequence>